<reference evidence="5 6" key="1">
    <citation type="journal article" date="2015" name="Microbes Environ.">
        <title>Distribution and evolution of nitrogen fixation genes in the phylum bacteroidetes.</title>
        <authorList>
            <person name="Inoue J."/>
            <person name="Oshima K."/>
            <person name="Suda W."/>
            <person name="Sakamoto M."/>
            <person name="Iino T."/>
            <person name="Noda S."/>
            <person name="Hongoh Y."/>
            <person name="Hattori M."/>
            <person name="Ohkuma M."/>
        </authorList>
    </citation>
    <scope>NUCLEOTIDE SEQUENCE [LARGE SCALE GENOMIC DNA]</scope>
    <source>
        <strain evidence="5">JCM 15548</strain>
    </source>
</reference>
<accession>A0A0E9LT30</accession>
<comment type="cofactor">
    <cofactor evidence="1">
        <name>pyridoxal 5'-phosphate</name>
        <dbReference type="ChEBI" id="CHEBI:597326"/>
    </cofactor>
</comment>
<dbReference type="GO" id="GO:0006520">
    <property type="term" value="P:amino acid metabolic process"/>
    <property type="evidence" value="ECO:0007669"/>
    <property type="project" value="InterPro"/>
</dbReference>
<evidence type="ECO:0000256" key="2">
    <source>
        <dbReference type="ARBA" id="ARBA00006966"/>
    </source>
</evidence>
<dbReference type="PANTHER" id="PTHR48097">
    <property type="entry name" value="L-THREONINE ALDOLASE-RELATED"/>
    <property type="match status" value="1"/>
</dbReference>
<dbReference type="InterPro" id="IPR015422">
    <property type="entry name" value="PyrdxlP-dep_Trfase_small"/>
</dbReference>
<evidence type="ECO:0000259" key="4">
    <source>
        <dbReference type="Pfam" id="PF01212"/>
    </source>
</evidence>
<keyword evidence="3" id="KW-0663">Pyridoxal phosphate</keyword>
<protein>
    <submittedName>
        <fullName evidence="5">Low-specificity L-threonine aldolase</fullName>
    </submittedName>
</protein>
<feature type="domain" description="Aromatic amino acid beta-eliminating lyase/threonine aldolase" evidence="4">
    <location>
        <begin position="3"/>
        <end position="218"/>
    </location>
</feature>
<dbReference type="GO" id="GO:0016829">
    <property type="term" value="F:lyase activity"/>
    <property type="evidence" value="ECO:0007669"/>
    <property type="project" value="InterPro"/>
</dbReference>
<evidence type="ECO:0000313" key="6">
    <source>
        <dbReference type="Proteomes" id="UP000032900"/>
    </source>
</evidence>
<evidence type="ECO:0000256" key="3">
    <source>
        <dbReference type="ARBA" id="ARBA00022898"/>
    </source>
</evidence>
<dbReference type="InterPro" id="IPR015424">
    <property type="entry name" value="PyrdxlP-dep_Trfase"/>
</dbReference>
<proteinExistence type="inferred from homology"/>
<gene>
    <name evidence="5" type="ORF">JCM15548_1876</name>
</gene>
<dbReference type="InterPro" id="IPR001597">
    <property type="entry name" value="ArAA_b-elim_lyase/Thr_aldolase"/>
</dbReference>
<dbReference type="STRING" id="1236989.JCM15548_1876"/>
<dbReference type="RefSeq" id="WP_262486876.1">
    <property type="nucleotide sequence ID" value="NZ_BAZW01000004.1"/>
</dbReference>
<dbReference type="Gene3D" id="3.40.640.10">
    <property type="entry name" value="Type I PLP-dependent aspartate aminotransferase-like (Major domain)"/>
    <property type="match status" value="1"/>
</dbReference>
<dbReference type="Proteomes" id="UP000032900">
    <property type="component" value="Unassembled WGS sequence"/>
</dbReference>
<dbReference type="InterPro" id="IPR015421">
    <property type="entry name" value="PyrdxlP-dep_Trfase_major"/>
</dbReference>
<sequence>MARPFEAVICAETAHINVDECGAPEKHSGCKLIDIPTPNGKLTPQLILPYLHGFGFEHHVQPKVISITQSTEMGTLYSVEEVQKICQFAHENGLLVHMDGARISNAAASLNCSLAEITANAGVDVLSFGGTKNGMMFGEAVLVFNPDLTASLKYIRKQTAQLHSKMRFISAQFTAFLTDELWRKHALHANKMAQLLAREAQKVEGVEITQKVQANGVFAIIPPSWIELLQKKYFFYMWDQNRSEVRWMTAFDTTEEDIYDFVAQINEIAKR</sequence>
<evidence type="ECO:0000313" key="5">
    <source>
        <dbReference type="EMBL" id="GAO28752.1"/>
    </source>
</evidence>
<dbReference type="EMBL" id="BAZW01000004">
    <property type="protein sequence ID" value="GAO28752.1"/>
    <property type="molecule type" value="Genomic_DNA"/>
</dbReference>
<dbReference type="Gene3D" id="3.90.1150.10">
    <property type="entry name" value="Aspartate Aminotransferase, domain 1"/>
    <property type="match status" value="1"/>
</dbReference>
<evidence type="ECO:0000256" key="1">
    <source>
        <dbReference type="ARBA" id="ARBA00001933"/>
    </source>
</evidence>
<name>A0A0E9LT30_9BACT</name>
<dbReference type="Pfam" id="PF01212">
    <property type="entry name" value="Beta_elim_lyase"/>
    <property type="match status" value="1"/>
</dbReference>
<dbReference type="PANTHER" id="PTHR48097:SF5">
    <property type="entry name" value="LOW SPECIFICITY L-THREONINE ALDOLASE"/>
    <property type="match status" value="1"/>
</dbReference>
<comment type="similarity">
    <text evidence="2">Belongs to the threonine aldolase family.</text>
</comment>
<organism evidence="5 6">
    <name type="scientific">Geofilum rubicundum JCM 15548</name>
    <dbReference type="NCBI Taxonomy" id="1236989"/>
    <lineage>
        <taxon>Bacteria</taxon>
        <taxon>Pseudomonadati</taxon>
        <taxon>Bacteroidota</taxon>
        <taxon>Bacteroidia</taxon>
        <taxon>Marinilabiliales</taxon>
        <taxon>Marinilabiliaceae</taxon>
        <taxon>Geofilum</taxon>
    </lineage>
</organism>
<keyword evidence="6" id="KW-1185">Reference proteome</keyword>
<dbReference type="AlphaFoldDB" id="A0A0E9LT30"/>
<dbReference type="SUPFAM" id="SSF53383">
    <property type="entry name" value="PLP-dependent transferases"/>
    <property type="match status" value="1"/>
</dbReference>
<comment type="caution">
    <text evidence="5">The sequence shown here is derived from an EMBL/GenBank/DDBJ whole genome shotgun (WGS) entry which is preliminary data.</text>
</comment>